<dbReference type="EMBL" id="SEOQ01000029">
    <property type="protein sequence ID" value="TFY71976.1"/>
    <property type="molecule type" value="Genomic_DNA"/>
</dbReference>
<feature type="signal peptide" evidence="3">
    <location>
        <begin position="1"/>
        <end position="19"/>
    </location>
</feature>
<evidence type="ECO:0000256" key="3">
    <source>
        <dbReference type="SAM" id="SignalP"/>
    </source>
</evidence>
<evidence type="ECO:0000256" key="2">
    <source>
        <dbReference type="SAM" id="Phobius"/>
    </source>
</evidence>
<proteinExistence type="predicted"/>
<comment type="caution">
    <text evidence="4">The sequence shown here is derived from an EMBL/GenBank/DDBJ whole genome shotgun (WGS) entry which is preliminary data.</text>
</comment>
<evidence type="ECO:0000313" key="4">
    <source>
        <dbReference type="EMBL" id="TFY71976.1"/>
    </source>
</evidence>
<name>A0A4Y9ZAU4_9AGAM</name>
<keyword evidence="2" id="KW-0472">Membrane</keyword>
<accession>A0A4Y9ZAU4</accession>
<evidence type="ECO:0000313" key="5">
    <source>
        <dbReference type="Proteomes" id="UP000298327"/>
    </source>
</evidence>
<feature type="region of interest" description="Disordered" evidence="1">
    <location>
        <begin position="143"/>
        <end position="191"/>
    </location>
</feature>
<protein>
    <submittedName>
        <fullName evidence="4">Uncharacterized protein</fullName>
    </submittedName>
</protein>
<dbReference type="OrthoDB" id="10377507at2759"/>
<feature type="transmembrane region" description="Helical" evidence="2">
    <location>
        <begin position="94"/>
        <end position="116"/>
    </location>
</feature>
<keyword evidence="2" id="KW-0812">Transmembrane</keyword>
<keyword evidence="5" id="KW-1185">Reference proteome</keyword>
<organism evidence="4 5">
    <name type="scientific">Dentipellis fragilis</name>
    <dbReference type="NCBI Taxonomy" id="205917"/>
    <lineage>
        <taxon>Eukaryota</taxon>
        <taxon>Fungi</taxon>
        <taxon>Dikarya</taxon>
        <taxon>Basidiomycota</taxon>
        <taxon>Agaricomycotina</taxon>
        <taxon>Agaricomycetes</taxon>
        <taxon>Russulales</taxon>
        <taxon>Hericiaceae</taxon>
        <taxon>Dentipellis</taxon>
    </lineage>
</organism>
<evidence type="ECO:0000256" key="1">
    <source>
        <dbReference type="SAM" id="MobiDB-lite"/>
    </source>
</evidence>
<dbReference type="Proteomes" id="UP000298327">
    <property type="component" value="Unassembled WGS sequence"/>
</dbReference>
<keyword evidence="2" id="KW-1133">Transmembrane helix</keyword>
<dbReference type="AlphaFoldDB" id="A0A4Y9ZAU4"/>
<gene>
    <name evidence="4" type="ORF">EVG20_g1016</name>
</gene>
<feature type="compositionally biased region" description="Basic and acidic residues" evidence="1">
    <location>
        <begin position="143"/>
        <end position="153"/>
    </location>
</feature>
<reference evidence="4 5" key="1">
    <citation type="submission" date="2019-02" db="EMBL/GenBank/DDBJ databases">
        <title>Genome sequencing of the rare red list fungi Dentipellis fragilis.</title>
        <authorList>
            <person name="Buettner E."/>
            <person name="Kellner H."/>
        </authorList>
    </citation>
    <scope>NUCLEOTIDE SEQUENCE [LARGE SCALE GENOMIC DNA]</scope>
    <source>
        <strain evidence="4 5">DSM 105465</strain>
    </source>
</reference>
<keyword evidence="3" id="KW-0732">Signal</keyword>
<sequence length="191" mass="20974">MLSFVYILMIGFISSFSAARPVPRANAMVPFAMPRPNTLNAAAPYQLFVHPLQNGYNHFSSGHSPPVLPALPTGPYPSFRHRQHRRRLARGPSIVFVTLGCVCGLVAVVGLTRCVLDWRSAPQRNAVMTASARQRLLREMADNSLNAERRPRNDSPAPPPYDDASPPSYTDDVPAPIPTQETIALPHSPRS</sequence>
<feature type="chain" id="PRO_5021472582" evidence="3">
    <location>
        <begin position="20"/>
        <end position="191"/>
    </location>
</feature>